<protein>
    <submittedName>
        <fullName evidence="3">Uncharacterized protein</fullName>
    </submittedName>
</protein>
<organism evidence="3 4">
    <name type="scientific">Orbilia oligospora</name>
    <name type="common">Nematode-trapping fungus</name>
    <name type="synonym">Arthrobotrys oligospora</name>
    <dbReference type="NCBI Taxonomy" id="2813651"/>
    <lineage>
        <taxon>Eukaryota</taxon>
        <taxon>Fungi</taxon>
        <taxon>Dikarya</taxon>
        <taxon>Ascomycota</taxon>
        <taxon>Pezizomycotina</taxon>
        <taxon>Orbiliomycetes</taxon>
        <taxon>Orbiliales</taxon>
        <taxon>Orbiliaceae</taxon>
        <taxon>Orbilia</taxon>
    </lineage>
</organism>
<evidence type="ECO:0000313" key="3">
    <source>
        <dbReference type="EMBL" id="KAF3208698.1"/>
    </source>
</evidence>
<dbReference type="AlphaFoldDB" id="A0A6G1M2I8"/>
<feature type="region of interest" description="Disordered" evidence="1">
    <location>
        <begin position="1"/>
        <end position="52"/>
    </location>
</feature>
<dbReference type="Proteomes" id="UP000472727">
    <property type="component" value="Unassembled WGS sequence"/>
</dbReference>
<dbReference type="Gene3D" id="1.20.58.340">
    <property type="entry name" value="Magnesium transport protein CorA, transmembrane region"/>
    <property type="match status" value="1"/>
</dbReference>
<gene>
    <name evidence="3" type="ORF">TWF106_011380</name>
</gene>
<accession>A0A6G1M2I8</accession>
<feature type="compositionally biased region" description="Polar residues" evidence="1">
    <location>
        <begin position="1"/>
        <end position="12"/>
    </location>
</feature>
<evidence type="ECO:0000256" key="2">
    <source>
        <dbReference type="SAM" id="Phobius"/>
    </source>
</evidence>
<feature type="transmembrane region" description="Helical" evidence="2">
    <location>
        <begin position="589"/>
        <end position="611"/>
    </location>
</feature>
<feature type="transmembrane region" description="Helical" evidence="2">
    <location>
        <begin position="546"/>
        <end position="569"/>
    </location>
</feature>
<reference evidence="3 4" key="1">
    <citation type="submission" date="2019-06" db="EMBL/GenBank/DDBJ databases">
        <authorList>
            <person name="Palmer J.M."/>
        </authorList>
    </citation>
    <scope>NUCLEOTIDE SEQUENCE [LARGE SCALE GENOMIC DNA]</scope>
    <source>
        <strain evidence="3 4">TWF106</strain>
    </source>
</reference>
<keyword evidence="2" id="KW-1133">Transmembrane helix</keyword>
<keyword evidence="2" id="KW-0812">Transmembrane</keyword>
<sequence length="625" mass="71048">MEPSQQSTTMSPAISPIQLHTPMQSSETSPQPSPQLPENMNSRPSIDEPTPAEKLTSKYNLKNFPMCLPSADLYIDQDRISRNLSDLQLVTDQNLRSNHIFGFTQKGHFYDYKVRDQPPGDPDRLHLYDNPGAISGFTDSEVERILKCDDPAESYRFYLGGRLRDINPTVMKAIFAEHDFDTTFLQTTIRFDNPECIPIGSRSLNDKEGVPKTYDMYIILPSRAADKPWSTEKGGTAGLLPINPRSYLDVFSESNPTKTTVIGETSRQKVHLKYDLKTRKTAVFLQVGAEKYYFCQLLQDAFVAFKREKDTDQRDPFFIIIIALRHWTNVWRRVLDHIGMKTEWLDRKVQDFILSDGNEVEKEYGELNSKMHITQRHVSAMRSEIIESKLIFKFTQEQHTTFLEFSSLKSETSARVREQLTALLLDIETLDVHLEQELDKIKTSSAWLSTSISLKHTKAMRIASEESQKASLALKENTDAMKAGDDLLRELAQETLQSNLEMKKNGDAMRQIAEESKKIAEANSKESETMTQIAKSTQKDSQSMKVLAFLTMMYLPGAFISSIFGWSIISFDVSEDGTQQLVVAKEWRLFVISTVALTIGTVLGCLCWIWVNRKKLSTVKPTGGV</sequence>
<comment type="caution">
    <text evidence="3">The sequence shown here is derived from an EMBL/GenBank/DDBJ whole genome shotgun (WGS) entry which is preliminary data.</text>
</comment>
<proteinExistence type="predicted"/>
<evidence type="ECO:0000313" key="4">
    <source>
        <dbReference type="Proteomes" id="UP000472727"/>
    </source>
</evidence>
<name>A0A6G1M2I8_ORBOL</name>
<evidence type="ECO:0000256" key="1">
    <source>
        <dbReference type="SAM" id="MobiDB-lite"/>
    </source>
</evidence>
<keyword evidence="2" id="KW-0472">Membrane</keyword>
<dbReference type="EMBL" id="WIWS01000091">
    <property type="protein sequence ID" value="KAF3208698.1"/>
    <property type="molecule type" value="Genomic_DNA"/>
</dbReference>